<evidence type="ECO:0008006" key="9">
    <source>
        <dbReference type="Google" id="ProtNLM"/>
    </source>
</evidence>
<dbReference type="Proteomes" id="UP001187415">
    <property type="component" value="Unassembled WGS sequence"/>
</dbReference>
<feature type="region of interest" description="Disordered" evidence="6">
    <location>
        <begin position="339"/>
        <end position="414"/>
    </location>
</feature>
<dbReference type="InterPro" id="IPR050576">
    <property type="entry name" value="Cilia_flagella_integrity"/>
</dbReference>
<evidence type="ECO:0000256" key="2">
    <source>
        <dbReference type="ARBA" id="ARBA00022614"/>
    </source>
</evidence>
<evidence type="ECO:0000256" key="6">
    <source>
        <dbReference type="SAM" id="MobiDB-lite"/>
    </source>
</evidence>
<dbReference type="PANTHER" id="PTHR45973">
    <property type="entry name" value="PROTEIN PHOSPHATASE 1 REGULATORY SUBUNIT SDS22-RELATED"/>
    <property type="match status" value="1"/>
</dbReference>
<evidence type="ECO:0000256" key="3">
    <source>
        <dbReference type="ARBA" id="ARBA00022737"/>
    </source>
</evidence>
<accession>A0AA88SVA0</accession>
<keyword evidence="3" id="KW-0677">Repeat</keyword>
<dbReference type="Gene3D" id="3.80.10.10">
    <property type="entry name" value="Ribonuclease Inhibitor"/>
    <property type="match status" value="2"/>
</dbReference>
<dbReference type="GO" id="GO:0070840">
    <property type="term" value="F:dynein complex binding"/>
    <property type="evidence" value="ECO:0007669"/>
    <property type="project" value="TreeGrafter"/>
</dbReference>
<name>A0AA88SVA0_CHASR</name>
<comment type="subcellular location">
    <subcellularLocation>
        <location evidence="1">Cell projection</location>
        <location evidence="1">Cilium</location>
    </subcellularLocation>
</comment>
<dbReference type="Pfam" id="PF14580">
    <property type="entry name" value="LRR_9"/>
    <property type="match status" value="1"/>
</dbReference>
<evidence type="ECO:0000313" key="8">
    <source>
        <dbReference type="Proteomes" id="UP001187415"/>
    </source>
</evidence>
<dbReference type="PROSITE" id="PS51450">
    <property type="entry name" value="LRR"/>
    <property type="match status" value="4"/>
</dbReference>
<dbReference type="SUPFAM" id="SSF52075">
    <property type="entry name" value="Outer arm dynein light chain 1"/>
    <property type="match status" value="1"/>
</dbReference>
<organism evidence="7 8">
    <name type="scientific">Channa striata</name>
    <name type="common">Snakehead murrel</name>
    <name type="synonym">Ophicephalus striatus</name>
    <dbReference type="NCBI Taxonomy" id="64152"/>
    <lineage>
        <taxon>Eukaryota</taxon>
        <taxon>Metazoa</taxon>
        <taxon>Chordata</taxon>
        <taxon>Craniata</taxon>
        <taxon>Vertebrata</taxon>
        <taxon>Euteleostomi</taxon>
        <taxon>Actinopterygii</taxon>
        <taxon>Neopterygii</taxon>
        <taxon>Teleostei</taxon>
        <taxon>Neoteleostei</taxon>
        <taxon>Acanthomorphata</taxon>
        <taxon>Anabantaria</taxon>
        <taxon>Anabantiformes</taxon>
        <taxon>Channoidei</taxon>
        <taxon>Channidae</taxon>
        <taxon>Channa</taxon>
    </lineage>
</organism>
<keyword evidence="5" id="KW-0966">Cell projection</keyword>
<reference evidence="7" key="1">
    <citation type="submission" date="2023-07" db="EMBL/GenBank/DDBJ databases">
        <title>Chromosome-level Genome Assembly of Striped Snakehead (Channa striata).</title>
        <authorList>
            <person name="Liu H."/>
        </authorList>
    </citation>
    <scope>NUCLEOTIDE SEQUENCE</scope>
    <source>
        <strain evidence="7">Gz</strain>
        <tissue evidence="7">Muscle</tissue>
    </source>
</reference>
<gene>
    <name evidence="7" type="ORF">Q5P01_010060</name>
</gene>
<dbReference type="SMART" id="SM00365">
    <property type="entry name" value="LRR_SD22"/>
    <property type="match status" value="4"/>
</dbReference>
<dbReference type="PANTHER" id="PTHR45973:SF9">
    <property type="entry name" value="LEUCINE-RICH REPEAT-CONTAINING PROTEIN 46"/>
    <property type="match status" value="1"/>
</dbReference>
<proteinExistence type="predicted"/>
<dbReference type="GO" id="GO:0005930">
    <property type="term" value="C:axoneme"/>
    <property type="evidence" value="ECO:0007669"/>
    <property type="project" value="TreeGrafter"/>
</dbReference>
<evidence type="ECO:0000256" key="5">
    <source>
        <dbReference type="ARBA" id="ARBA00023273"/>
    </source>
</evidence>
<feature type="compositionally biased region" description="Basic and acidic residues" evidence="6">
    <location>
        <begin position="394"/>
        <end position="403"/>
    </location>
</feature>
<evidence type="ECO:0000313" key="7">
    <source>
        <dbReference type="EMBL" id="KAK2847061.1"/>
    </source>
</evidence>
<protein>
    <recommendedName>
        <fullName evidence="9">Dynein assembly factor 1, axonemal</fullName>
    </recommendedName>
</protein>
<feature type="compositionally biased region" description="Basic and acidic residues" evidence="6">
    <location>
        <begin position="346"/>
        <end position="356"/>
    </location>
</feature>
<evidence type="ECO:0000256" key="1">
    <source>
        <dbReference type="ARBA" id="ARBA00004138"/>
    </source>
</evidence>
<dbReference type="InterPro" id="IPR001611">
    <property type="entry name" value="Leu-rich_rpt"/>
</dbReference>
<dbReference type="FunFam" id="3.80.10.10:FF:000166">
    <property type="entry name" value="Dynein assembly factor 1, axonemal"/>
    <property type="match status" value="1"/>
</dbReference>
<feature type="region of interest" description="Disordered" evidence="6">
    <location>
        <begin position="1"/>
        <end position="21"/>
    </location>
</feature>
<keyword evidence="2" id="KW-0433">Leucine-rich repeat</keyword>
<keyword evidence="8" id="KW-1185">Reference proteome</keyword>
<comment type="caution">
    <text evidence="7">The sequence shown here is derived from an EMBL/GenBank/DDBJ whole genome shotgun (WGS) entry which is preliminary data.</text>
</comment>
<dbReference type="EMBL" id="JAUPFM010000007">
    <property type="protein sequence ID" value="KAK2847061.1"/>
    <property type="molecule type" value="Genomic_DNA"/>
</dbReference>
<dbReference type="InterPro" id="IPR032675">
    <property type="entry name" value="LRR_dom_sf"/>
</dbReference>
<dbReference type="GO" id="GO:0035082">
    <property type="term" value="P:axoneme assembly"/>
    <property type="evidence" value="ECO:0007669"/>
    <property type="project" value="TreeGrafter"/>
</dbReference>
<dbReference type="AlphaFoldDB" id="A0AA88SVA0"/>
<keyword evidence="4" id="KW-0969">Cilium</keyword>
<evidence type="ECO:0000256" key="4">
    <source>
        <dbReference type="ARBA" id="ARBA00023069"/>
    </source>
</evidence>
<sequence length="590" mass="67139">MEDKVVEATQTEDGDSVGTNSVKCGLDPMIKNEAQEKLQNQLQGKQEKHSGPRMTKKFLKDHCKQNKLYSTPWLNDTLYLHFKGFSTIENLEDYTGLKCLWLESNGLQRIENLDAQTGLRCLFLQQNLIYKLENLEHLKKLCTLNVSNNYINIIENISCLPELSTLQIAHNKLETVEDIKHLSHCLAISIIPVLEAMPELRVLYLMGNKVVKKIPNYRKTMIVRLKQLTFLDDHPVFPKDRACAEAWAVGGLEGERKERELWETRERRKIQESLDGLSMIRKRAQERRELREKGKSEIEVSSCPFEEDNTQIFTSSQEKKIQAFVEESLHAHEEFLQSLTTEEPSEELRNREHLDAEQPDQTLQKESSEKNDPDKERQPVREDKENPDQSASETEGKGAERLGRGQGTKQDNTQIQSEQVNILELKSEQCEKKHPLLATSWSPKADKVAPAHCPGPLVTEFEDTEHIETIELSLHHSLCIDDLPDLEDIDTEDFAAATSPKQMFKPTIEVISESSDNVEKTGNQIDTVFTFNSDNSSLFSQTSIDSSLLVYEDSEAALKPLILEPVGKARTNQASSPPQSSLCCLIEELE</sequence>
<feature type="compositionally biased region" description="Basic and acidic residues" evidence="6">
    <location>
        <begin position="366"/>
        <end position="387"/>
    </location>
</feature>